<feature type="signal peptide" evidence="1">
    <location>
        <begin position="1"/>
        <end position="21"/>
    </location>
</feature>
<dbReference type="InterPro" id="IPR036249">
    <property type="entry name" value="Thioredoxin-like_sf"/>
</dbReference>
<dbReference type="KEGG" id="cpy:Cphy_0194"/>
<reference evidence="3" key="1">
    <citation type="submission" date="2007-11" db="EMBL/GenBank/DDBJ databases">
        <title>Complete genome sequence of Clostridium phytofermentans ISDg.</title>
        <authorList>
            <person name="Leschine S.B."/>
            <person name="Warnick T.A."/>
            <person name="Blanchard J.L."/>
            <person name="Schnell D.J."/>
            <person name="Petit E.L."/>
            <person name="LaTouf W.G."/>
            <person name="Copeland A."/>
            <person name="Lucas S."/>
            <person name="Lapidus A."/>
            <person name="Barry K."/>
            <person name="Glavina del Rio T."/>
            <person name="Dalin E."/>
            <person name="Tice H."/>
            <person name="Pitluck S."/>
            <person name="Kiss H."/>
            <person name="Brettin T."/>
            <person name="Bruce D."/>
            <person name="Detter J.C."/>
            <person name="Han C."/>
            <person name="Kuske C."/>
            <person name="Schmutz J."/>
            <person name="Larimer F."/>
            <person name="Land M."/>
            <person name="Hauser L."/>
            <person name="Kyrpides N."/>
            <person name="Kim E.A."/>
            <person name="Richardson P."/>
        </authorList>
    </citation>
    <scope>NUCLEOTIDE SEQUENCE [LARGE SCALE GENOMIC DNA]</scope>
    <source>
        <strain evidence="3">ATCC 700394 / DSM 18823 / ISDg</strain>
    </source>
</reference>
<dbReference type="Proteomes" id="UP000000370">
    <property type="component" value="Chromosome"/>
</dbReference>
<dbReference type="OrthoDB" id="9940871at2"/>
<dbReference type="RefSeq" id="WP_012198224.1">
    <property type="nucleotide sequence ID" value="NC_010001.1"/>
</dbReference>
<dbReference type="HOGENOM" id="CLU_1199071_0_0_9"/>
<organism evidence="2 3">
    <name type="scientific">Lachnoclostridium phytofermentans (strain ATCC 700394 / DSM 18823 / ISDg)</name>
    <name type="common">Clostridium phytofermentans</name>
    <dbReference type="NCBI Taxonomy" id="357809"/>
    <lineage>
        <taxon>Bacteria</taxon>
        <taxon>Bacillati</taxon>
        <taxon>Bacillota</taxon>
        <taxon>Clostridia</taxon>
        <taxon>Lachnospirales</taxon>
        <taxon>Lachnospiraceae</taxon>
    </lineage>
</organism>
<accession>A9KRB3</accession>
<name>A9KRB3_LACP7</name>
<dbReference type="PROSITE" id="PS51257">
    <property type="entry name" value="PROKAR_LIPOPROTEIN"/>
    <property type="match status" value="1"/>
</dbReference>
<keyword evidence="1" id="KW-0732">Signal</keyword>
<evidence type="ECO:0000313" key="3">
    <source>
        <dbReference type="Proteomes" id="UP000000370"/>
    </source>
</evidence>
<sequence precursor="true">MKKLITILMAALIATSITGCAKKQTAQDEDICPGKLLGEEGAPMAMAEGFDQTVDMTFHTKDTNGTPVTNEIFSGTERGVWLVFWQTDNDKSLTELTRLNDMLPIAKENGYKIVGIVMDGEENSDKAKEMTTNLGFTNIIWNDEVASRYNGISNFFSKEFYENNKELYSQFIVMPNLGDPVSGLANSRGQLQSSCTMIPMSNEKIEEQWKNNNSNATFEELQEEAFGK</sequence>
<dbReference type="AlphaFoldDB" id="A9KRB3"/>
<gene>
    <name evidence="2" type="ordered locus">Cphy_0194</name>
</gene>
<evidence type="ECO:0000256" key="1">
    <source>
        <dbReference type="SAM" id="SignalP"/>
    </source>
</evidence>
<keyword evidence="3" id="KW-1185">Reference proteome</keyword>
<dbReference type="SUPFAM" id="SSF52833">
    <property type="entry name" value="Thioredoxin-like"/>
    <property type="match status" value="1"/>
</dbReference>
<dbReference type="Gene3D" id="3.40.30.10">
    <property type="entry name" value="Glutaredoxin"/>
    <property type="match status" value="1"/>
</dbReference>
<proteinExistence type="predicted"/>
<feature type="chain" id="PRO_5038476165" evidence="1">
    <location>
        <begin position="22"/>
        <end position="228"/>
    </location>
</feature>
<dbReference type="EMBL" id="CP000885">
    <property type="protein sequence ID" value="ABX40581.1"/>
    <property type="molecule type" value="Genomic_DNA"/>
</dbReference>
<protein>
    <submittedName>
        <fullName evidence="2">Uncharacterized protein</fullName>
    </submittedName>
</protein>
<dbReference type="STRING" id="357809.Cphy_0194"/>
<evidence type="ECO:0000313" key="2">
    <source>
        <dbReference type="EMBL" id="ABX40581.1"/>
    </source>
</evidence>